<dbReference type="PANTHER" id="PTHR10622:SF10">
    <property type="entry name" value="HET DOMAIN-CONTAINING PROTEIN"/>
    <property type="match status" value="1"/>
</dbReference>
<sequence>MRLINVQTLELEEFHHNIPSYAILSHTWGRNEVTFQDYLLVTEPYPDPNTHARVKSIQDRPAFDKIMGACRRAREDNLGYLWCDTNCIDKRSSAELSEAINSMYAWYHNSAVCYVYLSDVKTFSFGSNEGEKEFRKSLWFTRGWTLQELLALEKVLFFNMWWQLIAPRQDLAHIILGITRIHKGALLDRNKIRNYSIAQRMSWAANRQTSRQEDIAYCLLGIFDINMPLLYGEGPKAFIRLQEEIIKASDDQSIFAWDFVDAHSLNSTTILAVSPNEFAGCGSIVRDMSAIRCPYSITNLCVAFQLPMIQAAISKTVLVGLNCSTELKVHESRSDAQAVNSPGWRFPVWIWLKLIENDIYTRSPSPTSRTSLSSFYASKAGCHVTKLYGITSSSQVESQMTTAYSPTSVDTIASTGFHITIGFGRLRSHAKAFGETFAPDSFSIYKLTRRGCPALSHEVISAGRYIVLLSISWDHFQQPQECCYATFVGQKNDTFRIMSTNNWNVLFDSQQSSTAVQIDHSSRINNIHSLIRKLSRQPPMSDEKDTMPIVRMSKDLWQDHHGQVKVVVHLTFQEMMRPHV</sequence>
<dbReference type="PANTHER" id="PTHR10622">
    <property type="entry name" value="HET DOMAIN-CONTAINING PROTEIN"/>
    <property type="match status" value="1"/>
</dbReference>
<dbReference type="EMBL" id="JANPWZ010000501">
    <property type="protein sequence ID" value="KAJ3576040.1"/>
    <property type="molecule type" value="Genomic_DNA"/>
</dbReference>
<dbReference type="Pfam" id="PF26640">
    <property type="entry name" value="DUF8212"/>
    <property type="match status" value="1"/>
</dbReference>
<dbReference type="AlphaFoldDB" id="A0A9W8NGJ7"/>
<accession>A0A9W8NGJ7</accession>
<feature type="domain" description="Heterokaryon incompatibility" evidence="1">
    <location>
        <begin position="21"/>
        <end position="121"/>
    </location>
</feature>
<keyword evidence="4" id="KW-1185">Reference proteome</keyword>
<organism evidence="3 4">
    <name type="scientific">Xylaria arbuscula</name>
    <dbReference type="NCBI Taxonomy" id="114810"/>
    <lineage>
        <taxon>Eukaryota</taxon>
        <taxon>Fungi</taxon>
        <taxon>Dikarya</taxon>
        <taxon>Ascomycota</taxon>
        <taxon>Pezizomycotina</taxon>
        <taxon>Sordariomycetes</taxon>
        <taxon>Xylariomycetidae</taxon>
        <taxon>Xylariales</taxon>
        <taxon>Xylariaceae</taxon>
        <taxon>Xylaria</taxon>
    </lineage>
</organism>
<proteinExistence type="predicted"/>
<comment type="caution">
    <text evidence="3">The sequence shown here is derived from an EMBL/GenBank/DDBJ whole genome shotgun (WGS) entry which is preliminary data.</text>
</comment>
<evidence type="ECO:0000259" key="2">
    <source>
        <dbReference type="Pfam" id="PF26640"/>
    </source>
</evidence>
<evidence type="ECO:0000313" key="3">
    <source>
        <dbReference type="EMBL" id="KAJ3576040.1"/>
    </source>
</evidence>
<dbReference type="Pfam" id="PF06985">
    <property type="entry name" value="HET"/>
    <property type="match status" value="1"/>
</dbReference>
<feature type="domain" description="DUF8212" evidence="2">
    <location>
        <begin position="236"/>
        <end position="263"/>
    </location>
</feature>
<gene>
    <name evidence="3" type="ORF">NPX13_g3824</name>
</gene>
<dbReference type="InterPro" id="IPR010730">
    <property type="entry name" value="HET"/>
</dbReference>
<evidence type="ECO:0000259" key="1">
    <source>
        <dbReference type="Pfam" id="PF06985"/>
    </source>
</evidence>
<protein>
    <recommendedName>
        <fullName evidence="5">Heterokaryon incompatibility domain-containing protein</fullName>
    </recommendedName>
</protein>
<dbReference type="Proteomes" id="UP001148614">
    <property type="component" value="Unassembled WGS sequence"/>
</dbReference>
<dbReference type="VEuPathDB" id="FungiDB:F4678DRAFT_481802"/>
<dbReference type="InterPro" id="IPR058525">
    <property type="entry name" value="DUF8212"/>
</dbReference>
<evidence type="ECO:0000313" key="4">
    <source>
        <dbReference type="Proteomes" id="UP001148614"/>
    </source>
</evidence>
<name>A0A9W8NGJ7_9PEZI</name>
<evidence type="ECO:0008006" key="5">
    <source>
        <dbReference type="Google" id="ProtNLM"/>
    </source>
</evidence>
<reference evidence="3" key="1">
    <citation type="submission" date="2022-07" db="EMBL/GenBank/DDBJ databases">
        <title>Genome Sequence of Xylaria arbuscula.</title>
        <authorList>
            <person name="Buettner E."/>
        </authorList>
    </citation>
    <scope>NUCLEOTIDE SEQUENCE</scope>
    <source>
        <strain evidence="3">VT107</strain>
    </source>
</reference>